<keyword evidence="1" id="KW-1133">Transmembrane helix</keyword>
<dbReference type="Proteomes" id="UP000663827">
    <property type="component" value="Unassembled WGS sequence"/>
</dbReference>
<dbReference type="AlphaFoldDB" id="A0A8H3E552"/>
<evidence type="ECO:0000313" key="3">
    <source>
        <dbReference type="Proteomes" id="UP000663827"/>
    </source>
</evidence>
<feature type="transmembrane region" description="Helical" evidence="1">
    <location>
        <begin position="47"/>
        <end position="68"/>
    </location>
</feature>
<reference evidence="2" key="1">
    <citation type="submission" date="2021-01" db="EMBL/GenBank/DDBJ databases">
        <authorList>
            <person name="Kaushik A."/>
        </authorList>
    </citation>
    <scope>NUCLEOTIDE SEQUENCE</scope>
    <source>
        <strain evidence="2">AG5</strain>
    </source>
</reference>
<feature type="transmembrane region" description="Helical" evidence="1">
    <location>
        <begin position="12"/>
        <end position="35"/>
    </location>
</feature>
<sequence>MAVGAFGFSTKSLVFLAIMQCTVQGLLIPLFTTFLSSESNRRPWFKLYVVCVNVFTFGQTVAHVIQVFDAIDLVPAPAALVAAPPMLTGLIGAFVQAFFIQRCWKIYHQRILPIIPLLLLWLTSLIAAIGIGGYAIKLTVQGPANAINGLRVFAKIWGFSSLILDTITTFSTIVYLYHIRKNLGSGHSVFVMVWQVMWTSATPPLILMVISIADGYAVSIGPRLAGAISTAMTGSEAYQILLDRLSSLMV</sequence>
<name>A0A8H3E552_9AGAM</name>
<evidence type="ECO:0000313" key="2">
    <source>
        <dbReference type="EMBL" id="CAE7144957.1"/>
    </source>
</evidence>
<feature type="transmembrane region" description="Helical" evidence="1">
    <location>
        <begin position="156"/>
        <end position="177"/>
    </location>
</feature>
<dbReference type="EMBL" id="CAJNJQ010001621">
    <property type="protein sequence ID" value="CAE7144957.1"/>
    <property type="molecule type" value="Genomic_DNA"/>
</dbReference>
<feature type="transmembrane region" description="Helical" evidence="1">
    <location>
        <begin position="111"/>
        <end position="136"/>
    </location>
</feature>
<organism evidence="2 3">
    <name type="scientific">Rhizoctonia solani</name>
    <dbReference type="NCBI Taxonomy" id="456999"/>
    <lineage>
        <taxon>Eukaryota</taxon>
        <taxon>Fungi</taxon>
        <taxon>Dikarya</taxon>
        <taxon>Basidiomycota</taxon>
        <taxon>Agaricomycotina</taxon>
        <taxon>Agaricomycetes</taxon>
        <taxon>Cantharellales</taxon>
        <taxon>Ceratobasidiaceae</taxon>
        <taxon>Rhizoctonia</taxon>
    </lineage>
</organism>
<feature type="transmembrane region" description="Helical" evidence="1">
    <location>
        <begin position="74"/>
        <end position="99"/>
    </location>
</feature>
<keyword evidence="1" id="KW-0472">Membrane</keyword>
<feature type="transmembrane region" description="Helical" evidence="1">
    <location>
        <begin position="189"/>
        <end position="213"/>
    </location>
</feature>
<accession>A0A8H3E552</accession>
<keyword evidence="1" id="KW-0812">Transmembrane</keyword>
<proteinExistence type="predicted"/>
<gene>
    <name evidence="2" type="ORF">RDB_LOCUS79629</name>
</gene>
<evidence type="ECO:0000256" key="1">
    <source>
        <dbReference type="SAM" id="Phobius"/>
    </source>
</evidence>
<comment type="caution">
    <text evidence="2">The sequence shown here is derived from an EMBL/GenBank/DDBJ whole genome shotgun (WGS) entry which is preliminary data.</text>
</comment>
<protein>
    <submittedName>
        <fullName evidence="2">Uncharacterized protein</fullName>
    </submittedName>
</protein>